<organism evidence="3 4">
    <name type="scientific">Podospora didyma</name>
    <dbReference type="NCBI Taxonomy" id="330526"/>
    <lineage>
        <taxon>Eukaryota</taxon>
        <taxon>Fungi</taxon>
        <taxon>Dikarya</taxon>
        <taxon>Ascomycota</taxon>
        <taxon>Pezizomycotina</taxon>
        <taxon>Sordariomycetes</taxon>
        <taxon>Sordariomycetidae</taxon>
        <taxon>Sordariales</taxon>
        <taxon>Podosporaceae</taxon>
        <taxon>Podospora</taxon>
    </lineage>
</organism>
<evidence type="ECO:0000256" key="2">
    <source>
        <dbReference type="SAM" id="Phobius"/>
    </source>
</evidence>
<name>A0AAE0P3Y6_9PEZI</name>
<keyword evidence="2" id="KW-0472">Membrane</keyword>
<keyword evidence="4" id="KW-1185">Reference proteome</keyword>
<dbReference type="Proteomes" id="UP001285441">
    <property type="component" value="Unassembled WGS sequence"/>
</dbReference>
<feature type="transmembrane region" description="Helical" evidence="2">
    <location>
        <begin position="274"/>
        <end position="295"/>
    </location>
</feature>
<dbReference type="AlphaFoldDB" id="A0AAE0P3Y6"/>
<feature type="compositionally biased region" description="Low complexity" evidence="1">
    <location>
        <begin position="11"/>
        <end position="21"/>
    </location>
</feature>
<evidence type="ECO:0000313" key="3">
    <source>
        <dbReference type="EMBL" id="KAK3392892.1"/>
    </source>
</evidence>
<evidence type="ECO:0000313" key="4">
    <source>
        <dbReference type="Proteomes" id="UP001285441"/>
    </source>
</evidence>
<evidence type="ECO:0000256" key="1">
    <source>
        <dbReference type="SAM" id="MobiDB-lite"/>
    </source>
</evidence>
<sequence>MPALSSLWRRSPTTTGTSPPSKIDLPSELNDQLTVVTAASGSKSRKLLQSKDVNKPYLPGQPRIRLNGTSQNVVDPGLDEVLAYLRKNHLTEALDELLPYMRYFFVQTPAFNHIFPLHHQKAHAREIMVNEKPGLHLVWYYERIFVKPIPAYFLSQAFWDYIQEAEADVYRAGVGFMRSYYCLIQYELDFDLAVKLRLIPKLSSTNEFPTYEEWCAFIEPFRHVDEATVNRRYHYGELRLTRINRTAMFFKFSLAYFHIFPQWGSFLAHMLTPIVTIFAMCSIILNSMQVTLAAIDMGEYDDSKGWPSFVNVSIYFPIAVILLIGTVLGAALIGIVFMGYKDFTKGNKVRDAKKKGDWSVGEKSHGMV</sequence>
<comment type="caution">
    <text evidence="3">The sequence shown here is derived from an EMBL/GenBank/DDBJ whole genome shotgun (WGS) entry which is preliminary data.</text>
</comment>
<keyword evidence="2" id="KW-0812">Transmembrane</keyword>
<accession>A0AAE0P3Y6</accession>
<proteinExistence type="predicted"/>
<keyword evidence="2" id="KW-1133">Transmembrane helix</keyword>
<reference evidence="3" key="1">
    <citation type="journal article" date="2023" name="Mol. Phylogenet. Evol.">
        <title>Genome-scale phylogeny and comparative genomics of the fungal order Sordariales.</title>
        <authorList>
            <person name="Hensen N."/>
            <person name="Bonometti L."/>
            <person name="Westerberg I."/>
            <person name="Brannstrom I.O."/>
            <person name="Guillou S."/>
            <person name="Cros-Aarteil S."/>
            <person name="Calhoun S."/>
            <person name="Haridas S."/>
            <person name="Kuo A."/>
            <person name="Mondo S."/>
            <person name="Pangilinan J."/>
            <person name="Riley R."/>
            <person name="LaButti K."/>
            <person name="Andreopoulos B."/>
            <person name="Lipzen A."/>
            <person name="Chen C."/>
            <person name="Yan M."/>
            <person name="Daum C."/>
            <person name="Ng V."/>
            <person name="Clum A."/>
            <person name="Steindorff A."/>
            <person name="Ohm R.A."/>
            <person name="Martin F."/>
            <person name="Silar P."/>
            <person name="Natvig D.O."/>
            <person name="Lalanne C."/>
            <person name="Gautier V."/>
            <person name="Ament-Velasquez S.L."/>
            <person name="Kruys A."/>
            <person name="Hutchinson M.I."/>
            <person name="Powell A.J."/>
            <person name="Barry K."/>
            <person name="Miller A.N."/>
            <person name="Grigoriev I.V."/>
            <person name="Debuchy R."/>
            <person name="Gladieux P."/>
            <person name="Hiltunen Thoren M."/>
            <person name="Johannesson H."/>
        </authorList>
    </citation>
    <scope>NUCLEOTIDE SEQUENCE</scope>
    <source>
        <strain evidence="3">CBS 232.78</strain>
    </source>
</reference>
<dbReference type="EMBL" id="JAULSW010000001">
    <property type="protein sequence ID" value="KAK3392892.1"/>
    <property type="molecule type" value="Genomic_DNA"/>
</dbReference>
<dbReference type="PANTHER" id="PTHR34414:SF1">
    <property type="entry name" value="SUBTILISIN-LIKE SERINE PROTEASE"/>
    <property type="match status" value="1"/>
</dbReference>
<reference evidence="3" key="2">
    <citation type="submission" date="2023-06" db="EMBL/GenBank/DDBJ databases">
        <authorList>
            <consortium name="Lawrence Berkeley National Laboratory"/>
            <person name="Haridas S."/>
            <person name="Hensen N."/>
            <person name="Bonometti L."/>
            <person name="Westerberg I."/>
            <person name="Brannstrom I.O."/>
            <person name="Guillou S."/>
            <person name="Cros-Aarteil S."/>
            <person name="Calhoun S."/>
            <person name="Kuo A."/>
            <person name="Mondo S."/>
            <person name="Pangilinan J."/>
            <person name="Riley R."/>
            <person name="LaButti K."/>
            <person name="Andreopoulos B."/>
            <person name="Lipzen A."/>
            <person name="Chen C."/>
            <person name="Yanf M."/>
            <person name="Daum C."/>
            <person name="Ng V."/>
            <person name="Clum A."/>
            <person name="Steindorff A."/>
            <person name="Ohm R."/>
            <person name="Martin F."/>
            <person name="Silar P."/>
            <person name="Natvig D."/>
            <person name="Lalanne C."/>
            <person name="Gautier V."/>
            <person name="Ament-velasquez S.L."/>
            <person name="Kruys A."/>
            <person name="Hutchinson M.I."/>
            <person name="Powell A.J."/>
            <person name="Barry K."/>
            <person name="Miller A.N."/>
            <person name="Grigoriev I.V."/>
            <person name="Debuchy R."/>
            <person name="Gladieux P."/>
            <person name="Thoren M.H."/>
            <person name="Johannesson H."/>
        </authorList>
    </citation>
    <scope>NUCLEOTIDE SEQUENCE</scope>
    <source>
        <strain evidence="3">CBS 232.78</strain>
    </source>
</reference>
<feature type="transmembrane region" description="Helical" evidence="2">
    <location>
        <begin position="315"/>
        <end position="340"/>
    </location>
</feature>
<gene>
    <name evidence="3" type="ORF">B0H63DRAFT_3006</name>
</gene>
<protein>
    <submittedName>
        <fullName evidence="3">Uncharacterized protein</fullName>
    </submittedName>
</protein>
<dbReference type="Pfam" id="PF20246">
    <property type="entry name" value="DUF6601"/>
    <property type="match status" value="1"/>
</dbReference>
<dbReference type="InterPro" id="IPR046536">
    <property type="entry name" value="DUF6601"/>
</dbReference>
<feature type="region of interest" description="Disordered" evidence="1">
    <location>
        <begin position="1"/>
        <end position="26"/>
    </location>
</feature>
<dbReference type="PANTHER" id="PTHR34414">
    <property type="entry name" value="HET DOMAIN-CONTAINING PROTEIN-RELATED"/>
    <property type="match status" value="1"/>
</dbReference>